<dbReference type="InterPro" id="IPR002575">
    <property type="entry name" value="Aminoglycoside_PTrfase"/>
</dbReference>
<reference evidence="2" key="1">
    <citation type="submission" date="2019-11" db="EMBL/GenBank/DDBJ databases">
        <title>Spread of Macrolides and rifampicin resistant Rhodococcus equi in clinical isolates in the USA.</title>
        <authorList>
            <person name="Alvarez-Narvaez S."/>
            <person name="Huber L."/>
            <person name="Cohen N.D."/>
            <person name="Slovis N."/>
            <person name="Greiter M."/>
            <person name="Giguere S."/>
            <person name="Hart K."/>
        </authorList>
    </citation>
    <scope>NUCLEOTIDE SEQUENCE</scope>
    <source>
        <strain evidence="2">Lh_17</strain>
    </source>
</reference>
<dbReference type="EMBL" id="WUXR01000017">
    <property type="protein sequence ID" value="MBM4568038.1"/>
    <property type="molecule type" value="Genomic_DNA"/>
</dbReference>
<protein>
    <submittedName>
        <fullName evidence="2">Phosphotransferase</fullName>
    </submittedName>
</protein>
<evidence type="ECO:0000313" key="5">
    <source>
        <dbReference type="Proteomes" id="UP000808906"/>
    </source>
</evidence>
<dbReference type="PANTHER" id="PTHR21310:SF40">
    <property type="entry name" value="AMINOGLYCOSIDE PHOSPHOTRANSFERASE DOMAIN-CONTAINING PROTEIN-RELATED"/>
    <property type="match status" value="1"/>
</dbReference>
<dbReference type="InterPro" id="IPR051678">
    <property type="entry name" value="AGP_Transferase"/>
</dbReference>
<dbReference type="CDD" id="cd05154">
    <property type="entry name" value="ACAD10_11_N-like"/>
    <property type="match status" value="1"/>
</dbReference>
<dbReference type="EMBL" id="WVBC01000034">
    <property type="protein sequence ID" value="NKT80661.1"/>
    <property type="molecule type" value="Genomic_DNA"/>
</dbReference>
<dbReference type="SUPFAM" id="SSF56112">
    <property type="entry name" value="Protein kinase-like (PK-like)"/>
    <property type="match status" value="1"/>
</dbReference>
<dbReference type="Gene3D" id="3.30.200.20">
    <property type="entry name" value="Phosphorylase Kinase, domain 1"/>
    <property type="match status" value="1"/>
</dbReference>
<dbReference type="InterPro" id="IPR011009">
    <property type="entry name" value="Kinase-like_dom_sf"/>
</dbReference>
<dbReference type="Pfam" id="PF01636">
    <property type="entry name" value="APH"/>
    <property type="match status" value="1"/>
</dbReference>
<name>A0A9Q2UHE6_RHOHA</name>
<proteinExistence type="predicted"/>
<dbReference type="InterPro" id="IPR041726">
    <property type="entry name" value="ACAD10_11_N"/>
</dbReference>
<dbReference type="Proteomes" id="UP000603463">
    <property type="component" value="Unassembled WGS sequence"/>
</dbReference>
<dbReference type="RefSeq" id="WP_084961275.1">
    <property type="nucleotide sequence ID" value="NZ_CP095477.1"/>
</dbReference>
<dbReference type="Proteomes" id="UP000808906">
    <property type="component" value="Unassembled WGS sequence"/>
</dbReference>
<gene>
    <name evidence="2" type="ORF">GS441_22250</name>
    <name evidence="3" type="ORF">GS882_21555</name>
    <name evidence="4" type="ORF">GS947_04040</name>
</gene>
<evidence type="ECO:0000313" key="2">
    <source>
        <dbReference type="EMBL" id="MBM4568038.1"/>
    </source>
</evidence>
<evidence type="ECO:0000259" key="1">
    <source>
        <dbReference type="Pfam" id="PF01636"/>
    </source>
</evidence>
<dbReference type="Proteomes" id="UP000608063">
    <property type="component" value="Unassembled WGS sequence"/>
</dbReference>
<accession>A0A9Q2UHE6</accession>
<comment type="caution">
    <text evidence="2">The sequence shown here is derived from an EMBL/GenBank/DDBJ whole genome shotgun (WGS) entry which is preliminary data.</text>
</comment>
<dbReference type="EMBL" id="WVDC01000001">
    <property type="protein sequence ID" value="NKW40806.1"/>
    <property type="molecule type" value="Genomic_DNA"/>
</dbReference>
<dbReference type="Gene3D" id="3.90.1200.10">
    <property type="match status" value="1"/>
</dbReference>
<reference evidence="3" key="2">
    <citation type="journal article" date="2020" name="Environ. Microbiol.">
        <title>The novel and transferable erm(51) gene confers Macrolides, Lincosamides, and Streptogramins B (MLSB) resistance to clonal Rhodococcus equi in the environment.</title>
        <authorList>
            <person name="Huber L."/>
            <person name="Giguere S."/>
            <person name="Slovis N.M."/>
            <person name="Alvarez-Narvaez S."/>
            <person name="Hart K.A."/>
            <person name="Greiter M."/>
            <person name="Morris E.R.A."/>
            <person name="Cohen N.D."/>
        </authorList>
    </citation>
    <scope>NUCLEOTIDE SEQUENCE</scope>
    <source>
        <strain evidence="3">Lh_116_1</strain>
        <strain evidence="4">Lh_16_1</strain>
    </source>
</reference>
<feature type="domain" description="Aminoglycoside phosphotransferase" evidence="1">
    <location>
        <begin position="75"/>
        <end position="286"/>
    </location>
</feature>
<sequence length="390" mass="43834">MTTSSAVPRGVNTDVTTTSTDVAALRGSLERWVRDRIGSPTAHVSALQMPSASGMSSISVLFTVDWDEHGTRHHADLVARLAPESTALPVFPEYDLERQAAVMRAVAAHSAVPVPRVRWVEPSSDVLGQPFVVMDRVEGVVPVDNPPYVFGGWLHEATSEQCDVLQRGSVEVLAAIHSIPDPGSLLPELGAGAADDALRRHVDNERTYYEWTHREDGVRIPLLEEGFDWLEEHWPSAPSEPVLCWGDSRIGNIMYRDFAPVAVLDWELATLAPREVDVGWFVFFHRMFQDMAEQFDRPGLPHLLRREEVVALYEETTGVELRDLDFYLVYAAVRHGIIMSRIKRRSIHFGDSAAPSDPDEYVLHHHLLRRMIDGEPDFPITQSRNGRRIE</sequence>
<evidence type="ECO:0000313" key="4">
    <source>
        <dbReference type="EMBL" id="NKW40806.1"/>
    </source>
</evidence>
<dbReference type="AlphaFoldDB" id="A0A9Q2UHE6"/>
<dbReference type="PANTHER" id="PTHR21310">
    <property type="entry name" value="AMINOGLYCOSIDE PHOSPHOTRANSFERASE-RELATED-RELATED"/>
    <property type="match status" value="1"/>
</dbReference>
<evidence type="ECO:0000313" key="3">
    <source>
        <dbReference type="EMBL" id="NKT80661.1"/>
    </source>
</evidence>
<organism evidence="2 5">
    <name type="scientific">Rhodococcus hoagii</name>
    <name type="common">Corynebacterium equii</name>
    <dbReference type="NCBI Taxonomy" id="43767"/>
    <lineage>
        <taxon>Bacteria</taxon>
        <taxon>Bacillati</taxon>
        <taxon>Actinomycetota</taxon>
        <taxon>Actinomycetes</taxon>
        <taxon>Mycobacteriales</taxon>
        <taxon>Nocardiaceae</taxon>
        <taxon>Prescottella</taxon>
    </lineage>
</organism>